<organism evidence="1 2">
    <name type="scientific">Talaromyces marneffei (strain ATCC 18224 / CBS 334.59 / QM 7333)</name>
    <name type="common">Penicillium marneffei</name>
    <dbReference type="NCBI Taxonomy" id="441960"/>
    <lineage>
        <taxon>Eukaryota</taxon>
        <taxon>Fungi</taxon>
        <taxon>Dikarya</taxon>
        <taxon>Ascomycota</taxon>
        <taxon>Pezizomycotina</taxon>
        <taxon>Eurotiomycetes</taxon>
        <taxon>Eurotiomycetidae</taxon>
        <taxon>Eurotiales</taxon>
        <taxon>Trichocomaceae</taxon>
        <taxon>Talaromyces</taxon>
        <taxon>Talaromyces sect. Talaromyces</taxon>
    </lineage>
</organism>
<sequence>MDDDSFFLYGIGEKPDALTLGSLVLEKYWMPLIARHYTHDPLRGEYLEAHAWTSKLDNLVLHGRTRVSPGIGVSGFDIVDLRLAWNKDQERYVTAKSGQKITLKDPKAFLTTQILPNPKARSTLKLWLSSARSDYVMNMRWARRPKIWFLTGLYLLSGARTIVRKSSSTHIDVGLSSAIVGALGGVPIGGSVSLGQGDMWEMTMGMEEEHVWAAQYRLIDAKYISASTSATKQNEEMALPPTMSLYKDILSVRNKRTASQISRDAADVDVELGLEPLIHDSADLTTDAVVDAVPPNRAAEVITIVPEEAEEEEESEEAFKEYEKRLEEAIRMFEAAPPRFLER</sequence>
<name>B6QPR4_TALMQ</name>
<proteinExistence type="predicted"/>
<gene>
    <name evidence="1" type="ORF">PMAA_039480</name>
</gene>
<dbReference type="AlphaFoldDB" id="B6QPR4"/>
<accession>B6QPR4</accession>
<dbReference type="VEuPathDB" id="FungiDB:PMAA_039480"/>
<dbReference type="PhylomeDB" id="B6QPR4"/>
<keyword evidence="2" id="KW-1185">Reference proteome</keyword>
<evidence type="ECO:0000313" key="1">
    <source>
        <dbReference type="EMBL" id="EEA20083.1"/>
    </source>
</evidence>
<dbReference type="EMBL" id="DS995904">
    <property type="protein sequence ID" value="EEA20083.1"/>
    <property type="molecule type" value="Genomic_DNA"/>
</dbReference>
<dbReference type="STRING" id="441960.B6QPR4"/>
<protein>
    <submittedName>
        <fullName evidence="1">Uncharacterized protein</fullName>
    </submittedName>
</protein>
<dbReference type="Proteomes" id="UP000001294">
    <property type="component" value="Unassembled WGS sequence"/>
</dbReference>
<evidence type="ECO:0000313" key="2">
    <source>
        <dbReference type="Proteomes" id="UP000001294"/>
    </source>
</evidence>
<reference evidence="2" key="1">
    <citation type="journal article" date="2015" name="Genome Announc.">
        <title>Genome sequence of the AIDS-associated pathogen Penicillium marneffei (ATCC18224) and its near taxonomic relative Talaromyces stipitatus (ATCC10500).</title>
        <authorList>
            <person name="Nierman W.C."/>
            <person name="Fedorova-Abrams N.D."/>
            <person name="Andrianopoulos A."/>
        </authorList>
    </citation>
    <scope>NUCLEOTIDE SEQUENCE [LARGE SCALE GENOMIC DNA]</scope>
    <source>
        <strain evidence="2">ATCC 18224 / CBS 334.59 / QM 7333</strain>
    </source>
</reference>
<dbReference type="OrthoDB" id="4670414at2759"/>
<dbReference type="HOGENOM" id="CLU_894557_0_0_1"/>